<feature type="region of interest" description="Disordered" evidence="1">
    <location>
        <begin position="1"/>
        <end position="21"/>
    </location>
</feature>
<proteinExistence type="predicted"/>
<dbReference type="GO" id="GO:0019171">
    <property type="term" value="F:(3R)-hydroxyacyl-[acyl-carrier-protein] dehydratase activity"/>
    <property type="evidence" value="ECO:0007669"/>
    <property type="project" value="TreeGrafter"/>
</dbReference>
<dbReference type="PANTHER" id="PTHR43437">
    <property type="entry name" value="HYDROXYACYL-THIOESTER DEHYDRATASE TYPE 2, MITOCHONDRIAL-RELATED"/>
    <property type="match status" value="1"/>
</dbReference>
<dbReference type="Gene3D" id="3.10.129.10">
    <property type="entry name" value="Hotdog Thioesterase"/>
    <property type="match status" value="1"/>
</dbReference>
<dbReference type="OrthoDB" id="51509at2157"/>
<dbReference type="AlphaFoldDB" id="A0A1H7L0T6"/>
<dbReference type="Pfam" id="PF01575">
    <property type="entry name" value="MaoC_dehydratas"/>
    <property type="match status" value="1"/>
</dbReference>
<dbReference type="EMBL" id="FOAD01000002">
    <property type="protein sequence ID" value="SEK92400.1"/>
    <property type="molecule type" value="Genomic_DNA"/>
</dbReference>
<reference evidence="3 4" key="1">
    <citation type="submission" date="2016-10" db="EMBL/GenBank/DDBJ databases">
        <authorList>
            <person name="de Groot N.N."/>
        </authorList>
    </citation>
    <scope>NUCLEOTIDE SEQUENCE [LARGE SCALE GENOMIC DNA]</scope>
    <source>
        <strain evidence="3 4">CDM_5</strain>
    </source>
</reference>
<dbReference type="SUPFAM" id="SSF54637">
    <property type="entry name" value="Thioesterase/thiol ester dehydrase-isomerase"/>
    <property type="match status" value="1"/>
</dbReference>
<protein>
    <submittedName>
        <fullName evidence="3">MaoC like domain-containing protein</fullName>
    </submittedName>
</protein>
<feature type="domain" description="MaoC-like" evidence="2">
    <location>
        <begin position="19"/>
        <end position="123"/>
    </location>
</feature>
<dbReference type="InterPro" id="IPR002539">
    <property type="entry name" value="MaoC-like_dom"/>
</dbReference>
<dbReference type="InterPro" id="IPR050965">
    <property type="entry name" value="UPF0336/Enoyl-CoA_hydratase"/>
</dbReference>
<evidence type="ECO:0000259" key="2">
    <source>
        <dbReference type="Pfam" id="PF01575"/>
    </source>
</evidence>
<accession>A0A1H7L0T6</accession>
<dbReference type="CDD" id="cd03449">
    <property type="entry name" value="R_hydratase"/>
    <property type="match status" value="1"/>
</dbReference>
<dbReference type="PANTHER" id="PTHR43437:SF3">
    <property type="entry name" value="HYDROXYACYL-THIOESTER DEHYDRATASE TYPE 2, MITOCHONDRIAL"/>
    <property type="match status" value="1"/>
</dbReference>
<dbReference type="Proteomes" id="UP000183894">
    <property type="component" value="Unassembled WGS sequence"/>
</dbReference>
<gene>
    <name evidence="3" type="ORF">SAMN04488691_102170</name>
</gene>
<dbReference type="RefSeq" id="WP_074792810.1">
    <property type="nucleotide sequence ID" value="NZ_FOAD01000002.1"/>
</dbReference>
<organism evidence="3 4">
    <name type="scientific">Haloferax larsenii</name>
    <dbReference type="NCBI Taxonomy" id="302484"/>
    <lineage>
        <taxon>Archaea</taxon>
        <taxon>Methanobacteriati</taxon>
        <taxon>Methanobacteriota</taxon>
        <taxon>Stenosarchaea group</taxon>
        <taxon>Halobacteria</taxon>
        <taxon>Halobacteriales</taxon>
        <taxon>Haloferacaceae</taxon>
        <taxon>Haloferax</taxon>
    </lineage>
</organism>
<evidence type="ECO:0000313" key="3">
    <source>
        <dbReference type="EMBL" id="SEK92400.1"/>
    </source>
</evidence>
<dbReference type="GO" id="GO:0006633">
    <property type="term" value="P:fatty acid biosynthetic process"/>
    <property type="evidence" value="ECO:0007669"/>
    <property type="project" value="TreeGrafter"/>
</dbReference>
<sequence length="151" mass="16253">MDDTTKAQSAVWPGGAPKVGQSVERSRTITPEDIERFSELSGDYNPLHYDETVAERTKFGEIVVQGGVTTSILNALVAEDLPGPGSVFLNVNWDFTAPVRPGDTIVGRIEVTAVRDDKPITELLTTVTRDDGTRALDGTAVCYTMPIADAD</sequence>
<evidence type="ECO:0000256" key="1">
    <source>
        <dbReference type="SAM" id="MobiDB-lite"/>
    </source>
</evidence>
<dbReference type="InterPro" id="IPR029069">
    <property type="entry name" value="HotDog_dom_sf"/>
</dbReference>
<evidence type="ECO:0000313" key="4">
    <source>
        <dbReference type="Proteomes" id="UP000183894"/>
    </source>
</evidence>
<name>A0A1H7L0T6_HALLR</name>